<dbReference type="NCBIfam" id="TIGR02937">
    <property type="entry name" value="sigma70-ECF"/>
    <property type="match status" value="1"/>
</dbReference>
<keyword evidence="4" id="KW-0731">Sigma factor</keyword>
<organism evidence="9 10">
    <name type="scientific">Sphingobacterium kyonggiense</name>
    <dbReference type="NCBI Taxonomy" id="714075"/>
    <lineage>
        <taxon>Bacteria</taxon>
        <taxon>Pseudomonadati</taxon>
        <taxon>Bacteroidota</taxon>
        <taxon>Sphingobacteriia</taxon>
        <taxon>Sphingobacteriales</taxon>
        <taxon>Sphingobacteriaceae</taxon>
        <taxon>Sphingobacterium</taxon>
    </lineage>
</organism>
<dbReference type="InterPro" id="IPR013249">
    <property type="entry name" value="RNA_pol_sigma70_r4_t2"/>
</dbReference>
<comment type="similarity">
    <text evidence="1">Belongs to the sigma-70 factor family.</text>
</comment>
<keyword evidence="5" id="KW-0804">Transcription</keyword>
<dbReference type="InterPro" id="IPR013325">
    <property type="entry name" value="RNA_pol_sigma_r2"/>
</dbReference>
<comment type="caution">
    <text evidence="9">The sequence shown here is derived from an EMBL/GenBank/DDBJ whole genome shotgun (WGS) entry which is preliminary data.</text>
</comment>
<dbReference type="Proteomes" id="UP001500101">
    <property type="component" value="Unassembled WGS sequence"/>
</dbReference>
<dbReference type="InterPro" id="IPR039425">
    <property type="entry name" value="RNA_pol_sigma-70-like"/>
</dbReference>
<dbReference type="InterPro" id="IPR036388">
    <property type="entry name" value="WH-like_DNA-bd_sf"/>
</dbReference>
<dbReference type="PRINTS" id="PR00038">
    <property type="entry name" value="HTHLUXR"/>
</dbReference>
<dbReference type="Pfam" id="PF08281">
    <property type="entry name" value="Sigma70_r4_2"/>
    <property type="match status" value="1"/>
</dbReference>
<dbReference type="InterPro" id="IPR016032">
    <property type="entry name" value="Sig_transdc_resp-reg_C-effctor"/>
</dbReference>
<feature type="domain" description="RNA polymerase sigma-70 region 2" evidence="7">
    <location>
        <begin position="27"/>
        <end position="89"/>
    </location>
</feature>
<evidence type="ECO:0000256" key="5">
    <source>
        <dbReference type="ARBA" id="ARBA00023163"/>
    </source>
</evidence>
<accession>A0ABP7YYN9</accession>
<evidence type="ECO:0000256" key="4">
    <source>
        <dbReference type="ARBA" id="ARBA00023082"/>
    </source>
</evidence>
<dbReference type="InterPro" id="IPR000792">
    <property type="entry name" value="Tscrpt_reg_LuxR_C"/>
</dbReference>
<reference evidence="10" key="1">
    <citation type="journal article" date="2019" name="Int. J. Syst. Evol. Microbiol.">
        <title>The Global Catalogue of Microorganisms (GCM) 10K type strain sequencing project: providing services to taxonomists for standard genome sequencing and annotation.</title>
        <authorList>
            <consortium name="The Broad Institute Genomics Platform"/>
            <consortium name="The Broad Institute Genome Sequencing Center for Infectious Disease"/>
            <person name="Wu L."/>
            <person name="Ma J."/>
        </authorList>
    </citation>
    <scope>NUCLEOTIDE SEQUENCE [LARGE SCALE GENOMIC DNA]</scope>
    <source>
        <strain evidence="10">JCM 16704</strain>
    </source>
</reference>
<dbReference type="EMBL" id="BAAAZI010000011">
    <property type="protein sequence ID" value="GAA4143808.1"/>
    <property type="molecule type" value="Genomic_DNA"/>
</dbReference>
<dbReference type="Gene3D" id="1.10.10.10">
    <property type="entry name" value="Winged helix-like DNA-binding domain superfamily/Winged helix DNA-binding domain"/>
    <property type="match status" value="1"/>
</dbReference>
<feature type="domain" description="RNA polymerase sigma factor 70 region 4 type 2" evidence="8">
    <location>
        <begin position="123"/>
        <end position="169"/>
    </location>
</feature>
<dbReference type="PANTHER" id="PTHR43133:SF46">
    <property type="entry name" value="RNA POLYMERASE SIGMA-70 FACTOR ECF SUBFAMILY"/>
    <property type="match status" value="1"/>
</dbReference>
<evidence type="ECO:0000313" key="9">
    <source>
        <dbReference type="EMBL" id="GAA4143808.1"/>
    </source>
</evidence>
<keyword evidence="3" id="KW-0805">Transcription regulation</keyword>
<evidence type="ECO:0000256" key="3">
    <source>
        <dbReference type="ARBA" id="ARBA00023015"/>
    </source>
</evidence>
<protein>
    <recommendedName>
        <fullName evidence="2">RNA polymerase sigma factor SigS</fullName>
    </recommendedName>
</protein>
<gene>
    <name evidence="9" type="ORF">GCM10022216_26080</name>
</gene>
<evidence type="ECO:0000259" key="7">
    <source>
        <dbReference type="Pfam" id="PF04542"/>
    </source>
</evidence>
<comment type="function">
    <text evidence="6">Sigma factors are initiation factors that promote the attachment of RNA polymerase to specific initiation sites and are then released. Sigma-S contributes to the protection against external stress, thus playing a role in cellular fitness and survival.</text>
</comment>
<dbReference type="SUPFAM" id="SSF88946">
    <property type="entry name" value="Sigma2 domain of RNA polymerase sigma factors"/>
    <property type="match status" value="1"/>
</dbReference>
<dbReference type="RefSeq" id="WP_344675497.1">
    <property type="nucleotide sequence ID" value="NZ_BAAAZI010000011.1"/>
</dbReference>
<dbReference type="InterPro" id="IPR014284">
    <property type="entry name" value="RNA_pol_sigma-70_dom"/>
</dbReference>
<evidence type="ECO:0000313" key="10">
    <source>
        <dbReference type="Proteomes" id="UP001500101"/>
    </source>
</evidence>
<keyword evidence="10" id="KW-1185">Reference proteome</keyword>
<dbReference type="Gene3D" id="1.10.1740.10">
    <property type="match status" value="1"/>
</dbReference>
<evidence type="ECO:0000256" key="2">
    <source>
        <dbReference type="ARBA" id="ARBA00021245"/>
    </source>
</evidence>
<sequence>MHNYFILSDEELFDLIKNEDELAFSELYNRYKRPMIGLALKKLDDEEVVEDIVHDLFVKFWINRAAIQITNFKSYIYRALRNKVLDYIAHLVHERKYLDSLVDYENDYAEGSDFTIREEQFLQELDKLMIHYSPQDNMILKMRMQGYSNTEIAEHLGLSEKTVRNKYSLITKALSGKLKILTIFYFF</sequence>
<proteinExistence type="inferred from homology"/>
<evidence type="ECO:0000256" key="6">
    <source>
        <dbReference type="ARBA" id="ARBA00024701"/>
    </source>
</evidence>
<dbReference type="Pfam" id="PF04542">
    <property type="entry name" value="Sigma70_r2"/>
    <property type="match status" value="1"/>
</dbReference>
<dbReference type="InterPro" id="IPR007627">
    <property type="entry name" value="RNA_pol_sigma70_r2"/>
</dbReference>
<dbReference type="SUPFAM" id="SSF46894">
    <property type="entry name" value="C-terminal effector domain of the bipartite response regulators"/>
    <property type="match status" value="1"/>
</dbReference>
<evidence type="ECO:0000256" key="1">
    <source>
        <dbReference type="ARBA" id="ARBA00007788"/>
    </source>
</evidence>
<evidence type="ECO:0000259" key="8">
    <source>
        <dbReference type="Pfam" id="PF08281"/>
    </source>
</evidence>
<dbReference type="PANTHER" id="PTHR43133">
    <property type="entry name" value="RNA POLYMERASE ECF-TYPE SIGMA FACTO"/>
    <property type="match status" value="1"/>
</dbReference>
<name>A0ABP7YYN9_9SPHI</name>